<dbReference type="Proteomes" id="UP001383192">
    <property type="component" value="Unassembled WGS sequence"/>
</dbReference>
<protein>
    <submittedName>
        <fullName evidence="1">Uncharacterized protein</fullName>
    </submittedName>
</protein>
<dbReference type="EMBL" id="JAYKXP010000011">
    <property type="protein sequence ID" value="KAK7052989.1"/>
    <property type="molecule type" value="Genomic_DNA"/>
</dbReference>
<gene>
    <name evidence="1" type="ORF">VNI00_004310</name>
</gene>
<evidence type="ECO:0000313" key="1">
    <source>
        <dbReference type="EMBL" id="KAK7052989.1"/>
    </source>
</evidence>
<evidence type="ECO:0000313" key="2">
    <source>
        <dbReference type="Proteomes" id="UP001383192"/>
    </source>
</evidence>
<dbReference type="AlphaFoldDB" id="A0AAW0DP30"/>
<sequence>MPGDDKPLSRNQIIKQGWGDRVNFQLSYGLKMTPDDIDEGNRILDVLEQNEREEWEERRREAQAAKRR</sequence>
<proteinExistence type="predicted"/>
<comment type="caution">
    <text evidence="1">The sequence shown here is derived from an EMBL/GenBank/DDBJ whole genome shotgun (WGS) entry which is preliminary data.</text>
</comment>
<accession>A0AAW0DP30</accession>
<name>A0AAW0DP30_9AGAR</name>
<reference evidence="1 2" key="1">
    <citation type="submission" date="2024-01" db="EMBL/GenBank/DDBJ databases">
        <title>A draft genome for a cacao thread blight-causing isolate of Paramarasmius palmivorus.</title>
        <authorList>
            <person name="Baruah I.K."/>
            <person name="Bukari Y."/>
            <person name="Amoako-Attah I."/>
            <person name="Meinhardt L.W."/>
            <person name="Bailey B.A."/>
            <person name="Cohen S.P."/>
        </authorList>
    </citation>
    <scope>NUCLEOTIDE SEQUENCE [LARGE SCALE GENOMIC DNA]</scope>
    <source>
        <strain evidence="1 2">GH-12</strain>
    </source>
</reference>
<organism evidence="1 2">
    <name type="scientific">Paramarasmius palmivorus</name>
    <dbReference type="NCBI Taxonomy" id="297713"/>
    <lineage>
        <taxon>Eukaryota</taxon>
        <taxon>Fungi</taxon>
        <taxon>Dikarya</taxon>
        <taxon>Basidiomycota</taxon>
        <taxon>Agaricomycotina</taxon>
        <taxon>Agaricomycetes</taxon>
        <taxon>Agaricomycetidae</taxon>
        <taxon>Agaricales</taxon>
        <taxon>Marasmiineae</taxon>
        <taxon>Marasmiaceae</taxon>
        <taxon>Paramarasmius</taxon>
    </lineage>
</organism>
<keyword evidence="2" id="KW-1185">Reference proteome</keyword>